<comment type="similarity">
    <text evidence="2">Belongs to the DDB1 family.</text>
</comment>
<dbReference type="SUPFAM" id="SSF50998">
    <property type="entry name" value="Quinoprotein alcohol dehydrogenase-like"/>
    <property type="match status" value="1"/>
</dbReference>
<evidence type="ECO:0000259" key="5">
    <source>
        <dbReference type="Pfam" id="PF03178"/>
    </source>
</evidence>
<dbReference type="GeneID" id="9832108"/>
<evidence type="ECO:0000256" key="3">
    <source>
        <dbReference type="ARBA" id="ARBA00014577"/>
    </source>
</evidence>
<evidence type="ECO:0000256" key="1">
    <source>
        <dbReference type="ARBA" id="ARBA00004123"/>
    </source>
</evidence>
<evidence type="ECO:0000256" key="4">
    <source>
        <dbReference type="ARBA" id="ARBA00023242"/>
    </source>
</evidence>
<dbReference type="InterPro" id="IPR018846">
    <property type="entry name" value="Beta-prop_RSE1/DDB1/CPSF1_1st"/>
</dbReference>
<dbReference type="STRING" id="70448.A0A090N497"/>
<evidence type="ECO:0000256" key="2">
    <source>
        <dbReference type="ARBA" id="ARBA00007453"/>
    </source>
</evidence>
<sequence length="1112" mass="121862">MSAPNEGGRCRFNYVVTAHKPTVVTHSAVGRFTSSEETDLIVAKCTRLEIYRLSSSGLRPIMDVPIYGRVATMSLCGGRERGSKGRLFITTERYGFTALSYDEESEELKTEAFGDVRDNIGRPAENGQIGIVDEDCRSIGLQLYDGLFKVIPCDEKGKVKEAFNIRLEELRVEDIQFLHGTAKPTIAVLYRDMKEAVHIKTYEIGVREKEFVSSPWAQNDLEGGSSKIIPVPAPVGGVVVLGEETIVYLNKTSDDTDVFLKAINIPERSSIVCYGAIDPDGSRYLLGDHDGTLYLLVLVHDGKRVNELKIERLGETSIPSTVSYLDNGVVFVGSAYGDSQLIKLHSEKTNVDKDGNLSYIQILEEFTNLGPIVDFAFVDLERHGQGQVVTCSGAYKDGSLRVVRNGIGIDEQAVIQLPGVKGLFSLRDDDESQVDKYLVVTFINETRILGFVGDEGDTLDETEISGFNAEAQTLCCGNMLGNMFVQVTHAGARLVSCDGKLLDEWKPAGGSEILSAKCNPTQILIAESGGKLHCLSAMKGKLALVASATFEDEIACLDCTPMGEATSSPVCAVGLWSMEIVLASMSDLSVIKRESTGEDIIPRSTLLCSFESIPYLLVGLGDGQLITYLLDEKSGELSVRKKLSLGTKPITLQTFKSHATNVHSVFAASDRPTVIFSNNKKLIYSNVNVQEVLHVCPFSSAAFPDALALAGEEDLTIGGIDDIQKLHIRTIPLGGQPRRIAHQPETNTFAVVVEHLWSKSSQDCFVRLVDDGSFETLSQFQLEDQELTSSLTSCTFAGDSTTYYVVGTGIALETEDEPSRGRILVFKVDDDQLVLVSEKEVRGAVYNLNAFKGKLLAGINSKLELFKWTPREDEVHELVSECSHHGQIVTFAVKTRGDWILVGDLMKSMSLLLYKPEEGAIDEVARDFNANWMTAVAMLDDDETYLGAENSLNLFTVSRNVNAVTDEERSRLEITGEYHLGELVNAFAPGSLVMSLRDGESLSVPTLLFGTANGVIGVLASLPKDVYEFTERLQASINKHIQGVGGLKHADWRSFVHTLRGRSDPAMNFVDGDLVESFLDLRPEQADAIAADMKLDRTDIISRVEELQRLTH</sequence>
<dbReference type="GO" id="GO:0003676">
    <property type="term" value="F:nucleic acid binding"/>
    <property type="evidence" value="ECO:0007669"/>
    <property type="project" value="InterPro"/>
</dbReference>
<protein>
    <recommendedName>
        <fullName evidence="3">DNA damage-binding protein 1</fullName>
    </recommendedName>
</protein>
<dbReference type="InterPro" id="IPR058543">
    <property type="entry name" value="Beta-prop_RSE1/DDB1/CPSF1_2nd"/>
</dbReference>
<proteinExistence type="inferred from homology"/>
<dbReference type="EMBL" id="CAID01000010">
    <property type="protein sequence ID" value="CEF99488.1"/>
    <property type="molecule type" value="Genomic_DNA"/>
</dbReference>
<reference evidence="8 9" key="2">
    <citation type="journal article" date="2014" name="BMC Genomics">
        <title>An improved genome of the model marine alga Ostreococcus tauri unfolds by assessing Illumina de novo assemblies.</title>
        <authorList>
            <person name="Blanc-Mathieu R."/>
            <person name="Verhelst B."/>
            <person name="Derelle E."/>
            <person name="Rombauts S."/>
            <person name="Bouget F.Y."/>
            <person name="Carre I."/>
            <person name="Chateau A."/>
            <person name="Eyre-Walker A."/>
            <person name="Grimsley N."/>
            <person name="Moreau H."/>
            <person name="Piegu B."/>
            <person name="Rivals E."/>
            <person name="Schackwitz W."/>
            <person name="Van de Peer Y."/>
            <person name="Piganeau G."/>
        </authorList>
    </citation>
    <scope>NUCLEOTIDE SEQUENCE [LARGE SCALE GENOMIC DNA]</scope>
    <source>
        <strain evidence="9">OTTH 0595 / CCAP 157/2 / RCC745</strain>
    </source>
</reference>
<evidence type="ECO:0000313" key="9">
    <source>
        <dbReference type="Proteomes" id="UP000009170"/>
    </source>
</evidence>
<comment type="caution">
    <text evidence="8">The sequence shown here is derived from an EMBL/GenBank/DDBJ whole genome shotgun (WGS) entry which is preliminary data.</text>
</comment>
<dbReference type="PANTHER" id="PTHR10644">
    <property type="entry name" value="DNA REPAIR/RNA PROCESSING CPSF FAMILY"/>
    <property type="match status" value="1"/>
</dbReference>
<dbReference type="Pfam" id="PF03178">
    <property type="entry name" value="CPSF_A"/>
    <property type="match status" value="1"/>
</dbReference>
<keyword evidence="9" id="KW-1185">Reference proteome</keyword>
<feature type="domain" description="RSE1/DDB1/CPSF1 first beta-propeller" evidence="6">
    <location>
        <begin position="23"/>
        <end position="365"/>
    </location>
</feature>
<comment type="subcellular location">
    <subcellularLocation>
        <location evidence="1">Nucleus</location>
    </subcellularLocation>
</comment>
<accession>A0A090N497</accession>
<organism evidence="8 9">
    <name type="scientific">Ostreococcus tauri</name>
    <name type="common">Marine green alga</name>
    <dbReference type="NCBI Taxonomy" id="70448"/>
    <lineage>
        <taxon>Eukaryota</taxon>
        <taxon>Viridiplantae</taxon>
        <taxon>Chlorophyta</taxon>
        <taxon>Mamiellophyceae</taxon>
        <taxon>Mamiellales</taxon>
        <taxon>Bathycoccaceae</taxon>
        <taxon>Ostreococcus</taxon>
    </lineage>
</organism>
<dbReference type="InterPro" id="IPR050358">
    <property type="entry name" value="RSE1/DDB1/CFT1"/>
</dbReference>
<dbReference type="OrthoDB" id="433457at2759"/>
<dbReference type="Gene3D" id="1.10.150.910">
    <property type="match status" value="1"/>
</dbReference>
<dbReference type="Pfam" id="PF23726">
    <property type="entry name" value="Beta-prop_RSE1_2nd"/>
    <property type="match status" value="1"/>
</dbReference>
<evidence type="ECO:0000313" key="8">
    <source>
        <dbReference type="EMBL" id="CEF99488.1"/>
    </source>
</evidence>
<feature type="domain" description="RSE1/DDB1/CPSF1 second beta-propeller" evidence="7">
    <location>
        <begin position="410"/>
        <end position="717"/>
    </location>
</feature>
<dbReference type="SUPFAM" id="SSF75011">
    <property type="entry name" value="3-carboxy-cis,cis-mucoante lactonizing enzyme"/>
    <property type="match status" value="1"/>
</dbReference>
<dbReference type="GO" id="GO:0005634">
    <property type="term" value="C:nucleus"/>
    <property type="evidence" value="ECO:0007669"/>
    <property type="project" value="UniProtKB-SubCell"/>
</dbReference>
<dbReference type="InterPro" id="IPR015943">
    <property type="entry name" value="WD40/YVTN_repeat-like_dom_sf"/>
</dbReference>
<name>A0A090N497_OSTTA</name>
<dbReference type="InterPro" id="IPR004871">
    <property type="entry name" value="RSE1/DDB1/CPSF1_C"/>
</dbReference>
<dbReference type="InterPro" id="IPR011047">
    <property type="entry name" value="Quinoprotein_ADH-like_sf"/>
</dbReference>
<dbReference type="Gene3D" id="2.130.10.10">
    <property type="entry name" value="YVTN repeat-like/Quinoprotein amine dehydrogenase"/>
    <property type="match status" value="3"/>
</dbReference>
<keyword evidence="4" id="KW-0539">Nucleus</keyword>
<feature type="domain" description="RSE1/DDB1/CPSF1 C-terminal" evidence="5">
    <location>
        <begin position="765"/>
        <end position="1080"/>
    </location>
</feature>
<dbReference type="RefSeq" id="XP_022839863.1">
    <property type="nucleotide sequence ID" value="XM_022983237.1"/>
</dbReference>
<dbReference type="AlphaFoldDB" id="A0A090N497"/>
<dbReference type="FunCoup" id="A0A090N497">
    <property type="interactions" value="2122"/>
</dbReference>
<dbReference type="InParanoid" id="A0A090N497"/>
<reference evidence="9" key="1">
    <citation type="journal article" date="2006" name="Proc. Natl. Acad. Sci. U.S.A.">
        <title>Genome analysis of the smallest free-living eukaryote Ostreococcus tauri unveils many unique features.</title>
        <authorList>
            <person name="Derelle E."/>
            <person name="Ferraz C."/>
            <person name="Rombauts S."/>
            <person name="Rouze P."/>
            <person name="Worden A.Z."/>
            <person name="Robbens S."/>
            <person name="Partensky F."/>
            <person name="Degroeve S."/>
            <person name="Echeynie S."/>
            <person name="Cooke R."/>
            <person name="Saeys Y."/>
            <person name="Wuyts J."/>
            <person name="Jabbari K."/>
            <person name="Bowler C."/>
            <person name="Panaud O."/>
            <person name="Piegu B."/>
            <person name="Ball S.G."/>
            <person name="Ral J.-P."/>
            <person name="Bouget F.-Y."/>
            <person name="Piganeau G."/>
            <person name="De Baets B."/>
            <person name="Picard A."/>
            <person name="Delseny M."/>
            <person name="Demaille J."/>
            <person name="Van de Peer Y."/>
            <person name="Moreau H."/>
        </authorList>
    </citation>
    <scope>NUCLEOTIDE SEQUENCE [LARGE SCALE GENOMIC DNA]</scope>
    <source>
        <strain evidence="9">OTTH 0595 / CCAP 157/2 / RCC745</strain>
    </source>
</reference>
<gene>
    <name evidence="8" type="ORF">OT_ostta10g03360</name>
</gene>
<evidence type="ECO:0000259" key="6">
    <source>
        <dbReference type="Pfam" id="PF10433"/>
    </source>
</evidence>
<dbReference type="Proteomes" id="UP000009170">
    <property type="component" value="Unassembled WGS sequence"/>
</dbReference>
<evidence type="ECO:0000259" key="7">
    <source>
        <dbReference type="Pfam" id="PF23726"/>
    </source>
</evidence>
<dbReference type="KEGG" id="ota:OT_ostta10g03360"/>
<dbReference type="Pfam" id="PF10433">
    <property type="entry name" value="Beta-prop_RSE1_1st"/>
    <property type="match status" value="1"/>
</dbReference>